<comment type="caution">
    <text evidence="2">The sequence shown here is derived from an EMBL/GenBank/DDBJ whole genome shotgun (WGS) entry which is preliminary data.</text>
</comment>
<feature type="region of interest" description="Disordered" evidence="1">
    <location>
        <begin position="110"/>
        <end position="164"/>
    </location>
</feature>
<evidence type="ECO:0000313" key="3">
    <source>
        <dbReference type="Proteomes" id="UP000691718"/>
    </source>
</evidence>
<dbReference type="OrthoDB" id="7458550at2759"/>
<dbReference type="Proteomes" id="UP000691718">
    <property type="component" value="Unassembled WGS sequence"/>
</dbReference>
<keyword evidence="3" id="KW-1185">Reference proteome</keyword>
<evidence type="ECO:0000313" key="2">
    <source>
        <dbReference type="EMBL" id="CAG4982066.1"/>
    </source>
</evidence>
<gene>
    <name evidence="2" type="ORF">PAPOLLO_LOCUS10360</name>
</gene>
<sequence length="164" mass="18246">MLRGETRFKQSPNQNLTSNYVLNEIKETVVLELRKTQANFEEQLIEKINKLLAEQFLALKNEFLEKTNIVTTKIQQLEATLVTKADTYKDAITKNLNLNTTSIIAGHKTKTQSQVKAKPVVQNEKPSTSLADSVPDAGRTMQNSRSISTPAVGDPDSDNLDKDG</sequence>
<proteinExistence type="predicted"/>
<evidence type="ECO:0000256" key="1">
    <source>
        <dbReference type="SAM" id="MobiDB-lite"/>
    </source>
</evidence>
<name>A0A8S3WWT1_PARAO</name>
<dbReference type="AlphaFoldDB" id="A0A8S3WWT1"/>
<reference evidence="2" key="1">
    <citation type="submission" date="2021-04" db="EMBL/GenBank/DDBJ databases">
        <authorList>
            <person name="Tunstrom K."/>
        </authorList>
    </citation>
    <scope>NUCLEOTIDE SEQUENCE</scope>
</reference>
<organism evidence="2 3">
    <name type="scientific">Parnassius apollo</name>
    <name type="common">Apollo butterfly</name>
    <name type="synonym">Papilio apollo</name>
    <dbReference type="NCBI Taxonomy" id="110799"/>
    <lineage>
        <taxon>Eukaryota</taxon>
        <taxon>Metazoa</taxon>
        <taxon>Ecdysozoa</taxon>
        <taxon>Arthropoda</taxon>
        <taxon>Hexapoda</taxon>
        <taxon>Insecta</taxon>
        <taxon>Pterygota</taxon>
        <taxon>Neoptera</taxon>
        <taxon>Endopterygota</taxon>
        <taxon>Lepidoptera</taxon>
        <taxon>Glossata</taxon>
        <taxon>Ditrysia</taxon>
        <taxon>Papilionoidea</taxon>
        <taxon>Papilionidae</taxon>
        <taxon>Parnassiinae</taxon>
        <taxon>Parnassini</taxon>
        <taxon>Parnassius</taxon>
        <taxon>Parnassius</taxon>
    </lineage>
</organism>
<dbReference type="EMBL" id="CAJQZP010000741">
    <property type="protein sequence ID" value="CAG4982066.1"/>
    <property type="molecule type" value="Genomic_DNA"/>
</dbReference>
<protein>
    <submittedName>
        <fullName evidence="2">(apollo) hypothetical protein</fullName>
    </submittedName>
</protein>
<accession>A0A8S3WWT1</accession>
<feature type="compositionally biased region" description="Polar residues" evidence="1">
    <location>
        <begin position="140"/>
        <end position="149"/>
    </location>
</feature>